<dbReference type="InterPro" id="IPR007263">
    <property type="entry name" value="DCC1-like"/>
</dbReference>
<dbReference type="EMBL" id="LMWN01000018">
    <property type="protein sequence ID" value="KUN06286.1"/>
    <property type="molecule type" value="Genomic_DNA"/>
</dbReference>
<evidence type="ECO:0000313" key="1">
    <source>
        <dbReference type="EMBL" id="KUN06286.1"/>
    </source>
</evidence>
<reference evidence="1 2" key="1">
    <citation type="submission" date="2015-10" db="EMBL/GenBank/DDBJ databases">
        <title>Draft genome sequence of Streptomyces yokosukanensis DSM 40224, type strain for the species Streptomyces yokosukanensis.</title>
        <authorList>
            <person name="Ruckert C."/>
            <person name="Winkler A."/>
            <person name="Kalinowski J."/>
            <person name="Kampfer P."/>
            <person name="Glaeser S."/>
        </authorList>
    </citation>
    <scope>NUCLEOTIDE SEQUENCE [LARGE SCALE GENOMIC DNA]</scope>
    <source>
        <strain evidence="1 2">DSM 40224</strain>
    </source>
</reference>
<dbReference type="OrthoDB" id="9813713at2"/>
<sequence>MSEPVIVFDGTCGFCRTTVMHLARSRRLRLSGRLRAYQAVDLAIYGLTEQDARERMWLMHDGHLQGGAQAFAAWFATGSPVARRIGRALTLPGVRQVAEATYRLIARNRHRIPGPWEHTCAI</sequence>
<keyword evidence="2" id="KW-1185">Reference proteome</keyword>
<dbReference type="Pfam" id="PF04134">
    <property type="entry name" value="DCC1-like"/>
    <property type="match status" value="1"/>
</dbReference>
<dbReference type="RefSeq" id="WP_067122988.1">
    <property type="nucleotide sequence ID" value="NZ_JBFACD010000005.1"/>
</dbReference>
<evidence type="ECO:0008006" key="3">
    <source>
        <dbReference type="Google" id="ProtNLM"/>
    </source>
</evidence>
<protein>
    <recommendedName>
        <fullName evidence="3">Thiol-disulfide oxidoreductase</fullName>
    </recommendedName>
</protein>
<dbReference type="GO" id="GO:0015035">
    <property type="term" value="F:protein-disulfide reductase activity"/>
    <property type="evidence" value="ECO:0007669"/>
    <property type="project" value="InterPro"/>
</dbReference>
<accession>A0A101P7C2</accession>
<proteinExistence type="predicted"/>
<gene>
    <name evidence="1" type="ORF">AQI95_15480</name>
</gene>
<name>A0A101P7C2_9ACTN</name>
<dbReference type="Proteomes" id="UP000053127">
    <property type="component" value="Unassembled WGS sequence"/>
</dbReference>
<organism evidence="1 2">
    <name type="scientific">Streptomyces yokosukanensis</name>
    <dbReference type="NCBI Taxonomy" id="67386"/>
    <lineage>
        <taxon>Bacteria</taxon>
        <taxon>Bacillati</taxon>
        <taxon>Actinomycetota</taxon>
        <taxon>Actinomycetes</taxon>
        <taxon>Kitasatosporales</taxon>
        <taxon>Streptomycetaceae</taxon>
        <taxon>Streptomyces</taxon>
    </lineage>
</organism>
<dbReference type="STRING" id="67386.AQI95_15480"/>
<evidence type="ECO:0000313" key="2">
    <source>
        <dbReference type="Proteomes" id="UP000053127"/>
    </source>
</evidence>
<comment type="caution">
    <text evidence="1">The sequence shown here is derived from an EMBL/GenBank/DDBJ whole genome shotgun (WGS) entry which is preliminary data.</text>
</comment>
<dbReference type="AlphaFoldDB" id="A0A101P7C2"/>